<dbReference type="OrthoDB" id="9801753at2"/>
<evidence type="ECO:0000313" key="3">
    <source>
        <dbReference type="EMBL" id="TDR93734.1"/>
    </source>
</evidence>
<evidence type="ECO:0000256" key="1">
    <source>
        <dbReference type="HAMAP-Rule" id="MF_00386"/>
    </source>
</evidence>
<dbReference type="AlphaFoldDB" id="A0A4R7C5A4"/>
<dbReference type="NCBIfam" id="TIGR00278">
    <property type="entry name" value="membrane protein insertion efficiency factor YidD"/>
    <property type="match status" value="1"/>
</dbReference>
<accession>A0A4R7C5A4</accession>
<evidence type="ECO:0000313" key="4">
    <source>
        <dbReference type="Proteomes" id="UP000295122"/>
    </source>
</evidence>
<evidence type="ECO:0000256" key="2">
    <source>
        <dbReference type="SAM" id="MobiDB-lite"/>
    </source>
</evidence>
<feature type="compositionally biased region" description="Polar residues" evidence="2">
    <location>
        <begin position="105"/>
        <end position="126"/>
    </location>
</feature>
<dbReference type="SMART" id="SM01234">
    <property type="entry name" value="Haemolytic"/>
    <property type="match status" value="1"/>
</dbReference>
<dbReference type="EMBL" id="SNZR01000011">
    <property type="protein sequence ID" value="TDR93734.1"/>
    <property type="molecule type" value="Genomic_DNA"/>
</dbReference>
<dbReference type="Pfam" id="PF01809">
    <property type="entry name" value="YidD"/>
    <property type="match status" value="1"/>
</dbReference>
<protein>
    <recommendedName>
        <fullName evidence="1">Putative membrane protein insertion efficiency factor</fullName>
    </recommendedName>
</protein>
<dbReference type="PANTHER" id="PTHR33383">
    <property type="entry name" value="MEMBRANE PROTEIN INSERTION EFFICIENCY FACTOR-RELATED"/>
    <property type="match status" value="1"/>
</dbReference>
<dbReference type="GO" id="GO:0005886">
    <property type="term" value="C:plasma membrane"/>
    <property type="evidence" value="ECO:0007669"/>
    <property type="project" value="UniProtKB-SubCell"/>
</dbReference>
<organism evidence="3 4">
    <name type="scientific">Enterovirga rhinocerotis</name>
    <dbReference type="NCBI Taxonomy" id="1339210"/>
    <lineage>
        <taxon>Bacteria</taxon>
        <taxon>Pseudomonadati</taxon>
        <taxon>Pseudomonadota</taxon>
        <taxon>Alphaproteobacteria</taxon>
        <taxon>Hyphomicrobiales</taxon>
        <taxon>Methylobacteriaceae</taxon>
        <taxon>Enterovirga</taxon>
    </lineage>
</organism>
<comment type="subcellular location">
    <subcellularLocation>
        <location evidence="1">Cell membrane</location>
        <topology evidence="1">Peripheral membrane protein</topology>
        <orientation evidence="1">Cytoplasmic side</orientation>
    </subcellularLocation>
</comment>
<keyword evidence="1" id="KW-0472">Membrane</keyword>
<dbReference type="Proteomes" id="UP000295122">
    <property type="component" value="Unassembled WGS sequence"/>
</dbReference>
<keyword evidence="1" id="KW-1003">Cell membrane</keyword>
<dbReference type="PANTHER" id="PTHR33383:SF1">
    <property type="entry name" value="MEMBRANE PROTEIN INSERTION EFFICIENCY FACTOR-RELATED"/>
    <property type="match status" value="1"/>
</dbReference>
<sequence>MLARRAARVAIRTYQLTLSSLMGRQCRHLPSCSDYTAEAVMRHGVWAGSWMGFARICRCGPGGTSGLDFVCDEIPEGAAWHRPWRYARWRGTNEVPPGGGATAAQPESTSTSISELSPLSTRNSRV</sequence>
<feature type="region of interest" description="Disordered" evidence="2">
    <location>
        <begin position="91"/>
        <end position="126"/>
    </location>
</feature>
<name>A0A4R7C5A4_9HYPH</name>
<dbReference type="RefSeq" id="WP_133768708.1">
    <property type="nucleotide sequence ID" value="NZ_SNZR01000011.1"/>
</dbReference>
<comment type="function">
    <text evidence="1">Could be involved in insertion of integral membrane proteins into the membrane.</text>
</comment>
<proteinExistence type="inferred from homology"/>
<comment type="caution">
    <text evidence="3">The sequence shown here is derived from an EMBL/GenBank/DDBJ whole genome shotgun (WGS) entry which is preliminary data.</text>
</comment>
<comment type="similarity">
    <text evidence="1">Belongs to the UPF0161 family.</text>
</comment>
<keyword evidence="4" id="KW-1185">Reference proteome</keyword>
<dbReference type="HAMAP" id="MF_00386">
    <property type="entry name" value="UPF0161_YidD"/>
    <property type="match status" value="1"/>
</dbReference>
<gene>
    <name evidence="3" type="ORF">EV668_0999</name>
</gene>
<dbReference type="InterPro" id="IPR002696">
    <property type="entry name" value="Membr_insert_effic_factor_YidD"/>
</dbReference>
<reference evidence="3 4" key="1">
    <citation type="submission" date="2019-03" db="EMBL/GenBank/DDBJ databases">
        <title>Genomic Encyclopedia of Type Strains, Phase IV (KMG-IV): sequencing the most valuable type-strain genomes for metagenomic binning, comparative biology and taxonomic classification.</title>
        <authorList>
            <person name="Goeker M."/>
        </authorList>
    </citation>
    <scope>NUCLEOTIDE SEQUENCE [LARGE SCALE GENOMIC DNA]</scope>
    <source>
        <strain evidence="3 4">DSM 25903</strain>
    </source>
</reference>